<evidence type="ECO:0000313" key="13">
    <source>
        <dbReference type="EMBL" id="RXN92211.1"/>
    </source>
</evidence>
<evidence type="ECO:0000259" key="12">
    <source>
        <dbReference type="Pfam" id="PF01814"/>
    </source>
</evidence>
<dbReference type="SUPFAM" id="SSF56784">
    <property type="entry name" value="HAD-like"/>
    <property type="match status" value="1"/>
</dbReference>
<dbReference type="OrthoDB" id="9814270at2"/>
<dbReference type="PROSITE" id="PS00154">
    <property type="entry name" value="ATPASE_E1_E2"/>
    <property type="match status" value="1"/>
</dbReference>
<dbReference type="InterPro" id="IPR059000">
    <property type="entry name" value="ATPase_P-type_domA"/>
</dbReference>
<keyword evidence="7 10" id="KW-0472">Membrane</keyword>
<dbReference type="InterPro" id="IPR018303">
    <property type="entry name" value="ATPase_P-typ_P_site"/>
</dbReference>
<dbReference type="InterPro" id="IPR036412">
    <property type="entry name" value="HAD-like_sf"/>
</dbReference>
<gene>
    <name evidence="13" type="ORF">C7R54_00105</name>
</gene>
<evidence type="ECO:0000259" key="11">
    <source>
        <dbReference type="Pfam" id="PF00122"/>
    </source>
</evidence>
<comment type="subcellular location">
    <subcellularLocation>
        <location evidence="10">Cell membrane</location>
    </subcellularLocation>
    <subcellularLocation>
        <location evidence="1">Membrane</location>
    </subcellularLocation>
</comment>
<dbReference type="InterPro" id="IPR044492">
    <property type="entry name" value="P_typ_ATPase_HD_dom"/>
</dbReference>
<comment type="similarity">
    <text evidence="2 10">Belongs to the cation transport ATPase (P-type) (TC 3.A.3) family. Type IB subfamily.</text>
</comment>
<dbReference type="PANTHER" id="PTHR48085:SF5">
    <property type="entry name" value="CADMIUM_ZINC-TRANSPORTING ATPASE HMA4-RELATED"/>
    <property type="match status" value="1"/>
</dbReference>
<dbReference type="GO" id="GO:0005886">
    <property type="term" value="C:plasma membrane"/>
    <property type="evidence" value="ECO:0007669"/>
    <property type="project" value="UniProtKB-SubCell"/>
</dbReference>
<comment type="catalytic activity">
    <reaction evidence="9">
        <text>Zn(2+)(in) + ATP + H2O = Zn(2+)(out) + ADP + phosphate + H(+)</text>
        <dbReference type="Rhea" id="RHEA:20621"/>
        <dbReference type="ChEBI" id="CHEBI:15377"/>
        <dbReference type="ChEBI" id="CHEBI:15378"/>
        <dbReference type="ChEBI" id="CHEBI:29105"/>
        <dbReference type="ChEBI" id="CHEBI:30616"/>
        <dbReference type="ChEBI" id="CHEBI:43474"/>
        <dbReference type="ChEBI" id="CHEBI:456216"/>
        <dbReference type="EC" id="7.2.2.12"/>
    </reaction>
</comment>
<dbReference type="AlphaFoldDB" id="A0A4Q1HNE9"/>
<dbReference type="Proteomes" id="UP000290849">
    <property type="component" value="Unassembled WGS sequence"/>
</dbReference>
<reference evidence="13 14" key="1">
    <citation type="journal article" date="2017" name="Int. J. Syst. Evol. Microbiol.">
        <title>Achromobacter aloeverae sp. nov., isolated from the root of Aloe vera (L.) Burm.f.</title>
        <authorList>
            <person name="Kuncharoen N."/>
            <person name="Muramatsu Y."/>
            <person name="Shibata C."/>
            <person name="Kamakura Y."/>
            <person name="Nakagawa Y."/>
            <person name="Tanasupawat S."/>
        </authorList>
    </citation>
    <scope>NUCLEOTIDE SEQUENCE [LARGE SCALE GENOMIC DNA]</scope>
    <source>
        <strain evidence="13 14">AVA-1</strain>
    </source>
</reference>
<feature type="transmembrane region" description="Helical" evidence="10">
    <location>
        <begin position="255"/>
        <end position="277"/>
    </location>
</feature>
<evidence type="ECO:0000313" key="14">
    <source>
        <dbReference type="Proteomes" id="UP000290849"/>
    </source>
</evidence>
<keyword evidence="14" id="KW-1185">Reference proteome</keyword>
<name>A0A4Q1HNE9_9BURK</name>
<dbReference type="InterPro" id="IPR001757">
    <property type="entry name" value="P_typ_ATPase"/>
</dbReference>
<dbReference type="GO" id="GO:0005524">
    <property type="term" value="F:ATP binding"/>
    <property type="evidence" value="ECO:0007669"/>
    <property type="project" value="UniProtKB-UniRule"/>
</dbReference>
<feature type="transmembrane region" description="Helical" evidence="10">
    <location>
        <begin position="230"/>
        <end position="249"/>
    </location>
</feature>
<dbReference type="SFLD" id="SFLDS00003">
    <property type="entry name" value="Haloacid_Dehalogenase"/>
    <property type="match status" value="1"/>
</dbReference>
<dbReference type="SUPFAM" id="SSF81653">
    <property type="entry name" value="Calcium ATPase, transduction domain A"/>
    <property type="match status" value="1"/>
</dbReference>
<dbReference type="InterPro" id="IPR027256">
    <property type="entry name" value="P-typ_ATPase_IB"/>
</dbReference>
<dbReference type="RefSeq" id="WP_129148172.1">
    <property type="nucleotide sequence ID" value="NZ_JBHSDO010000016.1"/>
</dbReference>
<dbReference type="GO" id="GO:0046872">
    <property type="term" value="F:metal ion binding"/>
    <property type="evidence" value="ECO:0007669"/>
    <property type="project" value="UniProtKB-KW"/>
</dbReference>
<dbReference type="NCBIfam" id="TIGR01494">
    <property type="entry name" value="ATPase_P-type"/>
    <property type="match status" value="2"/>
</dbReference>
<keyword evidence="4 10" id="KW-0479">Metal-binding</keyword>
<dbReference type="GO" id="GO:0016887">
    <property type="term" value="F:ATP hydrolysis activity"/>
    <property type="evidence" value="ECO:0007669"/>
    <property type="project" value="InterPro"/>
</dbReference>
<evidence type="ECO:0000256" key="4">
    <source>
        <dbReference type="ARBA" id="ARBA00022723"/>
    </source>
</evidence>
<keyword evidence="3 10" id="KW-0812">Transmembrane</keyword>
<dbReference type="PRINTS" id="PR00119">
    <property type="entry name" value="CATATPASE"/>
</dbReference>
<dbReference type="InterPro" id="IPR012312">
    <property type="entry name" value="Hemerythrin-like"/>
</dbReference>
<evidence type="ECO:0000256" key="3">
    <source>
        <dbReference type="ARBA" id="ARBA00022692"/>
    </source>
</evidence>
<keyword evidence="10" id="KW-0067">ATP-binding</keyword>
<accession>A0A4Q1HNE9</accession>
<evidence type="ECO:0000256" key="1">
    <source>
        <dbReference type="ARBA" id="ARBA00004370"/>
    </source>
</evidence>
<keyword evidence="10" id="KW-0547">Nucleotide-binding</keyword>
<proteinExistence type="inferred from homology"/>
<dbReference type="GO" id="GO:0016463">
    <property type="term" value="F:P-type zinc transporter activity"/>
    <property type="evidence" value="ECO:0007669"/>
    <property type="project" value="UniProtKB-EC"/>
</dbReference>
<dbReference type="NCBIfam" id="TIGR01525">
    <property type="entry name" value="ATPase-IB_hvy"/>
    <property type="match status" value="1"/>
</dbReference>
<evidence type="ECO:0000256" key="7">
    <source>
        <dbReference type="ARBA" id="ARBA00023136"/>
    </source>
</evidence>
<dbReference type="EMBL" id="PYAL01000001">
    <property type="protein sequence ID" value="RXN92211.1"/>
    <property type="molecule type" value="Genomic_DNA"/>
</dbReference>
<evidence type="ECO:0000256" key="6">
    <source>
        <dbReference type="ARBA" id="ARBA00022989"/>
    </source>
</evidence>
<keyword evidence="5" id="KW-1278">Translocase</keyword>
<dbReference type="PANTHER" id="PTHR48085">
    <property type="entry name" value="CADMIUM/ZINC-TRANSPORTING ATPASE HMA2-RELATED"/>
    <property type="match status" value="1"/>
</dbReference>
<dbReference type="Pfam" id="PF00122">
    <property type="entry name" value="E1-E2_ATPase"/>
    <property type="match status" value="1"/>
</dbReference>
<dbReference type="InterPro" id="IPR023299">
    <property type="entry name" value="ATPase_P-typ_cyto_dom_N"/>
</dbReference>
<dbReference type="Gene3D" id="3.40.50.1000">
    <property type="entry name" value="HAD superfamily/HAD-like"/>
    <property type="match status" value="1"/>
</dbReference>
<dbReference type="GO" id="GO:0015086">
    <property type="term" value="F:cadmium ion transmembrane transporter activity"/>
    <property type="evidence" value="ECO:0007669"/>
    <property type="project" value="TreeGrafter"/>
</dbReference>
<dbReference type="Gene3D" id="1.20.120.520">
    <property type="entry name" value="nmb1532 protein domain like"/>
    <property type="match status" value="1"/>
</dbReference>
<dbReference type="EC" id="7.2.2.12" evidence="8"/>
<evidence type="ECO:0000256" key="5">
    <source>
        <dbReference type="ARBA" id="ARBA00022967"/>
    </source>
</evidence>
<evidence type="ECO:0000256" key="2">
    <source>
        <dbReference type="ARBA" id="ARBA00006024"/>
    </source>
</evidence>
<dbReference type="InterPro" id="IPR008250">
    <property type="entry name" value="ATPase_P-typ_transduc_dom_A_sf"/>
</dbReference>
<dbReference type="Gene3D" id="3.40.1110.10">
    <property type="entry name" value="Calcium-transporting ATPase, cytoplasmic domain N"/>
    <property type="match status" value="1"/>
</dbReference>
<dbReference type="SUPFAM" id="SSF81665">
    <property type="entry name" value="Calcium ATPase, transmembrane domain M"/>
    <property type="match status" value="1"/>
</dbReference>
<feature type="transmembrane region" description="Helical" evidence="10">
    <location>
        <begin position="65"/>
        <end position="90"/>
    </location>
</feature>
<feature type="transmembrane region" description="Helical" evidence="10">
    <location>
        <begin position="7"/>
        <end position="27"/>
    </location>
</feature>
<dbReference type="SUPFAM" id="SSF81660">
    <property type="entry name" value="Metal cation-transporting ATPase, ATP-binding domain N"/>
    <property type="match status" value="1"/>
</dbReference>
<sequence length="759" mass="79768">MRNLRLNILLLATTVLALGIGGFLYWIDALASAHATWTAGSLPALACTACNVYRALARREMGADALALIAIVGAIVLGEALSACIIAAMFTSGQVLESWAEDRAGREMSALLARVPRTAWKVDGTSIVSIDLAAIKAGDILLVKPGDIVPVDGLVLSATATLDESVLTGESTAVERRQGSNVRSGAVNAGGPFNLVASETAERSTFAGISKLIEAARSARAPAARLADKAAAWLIPLALGLAAIAWAVSGDPRRALAVLVVATPCPLILAVPVALVCGMSNCARRGILVKGGGALENLARATILFFDKTGTVTGGRARIAYIKAAKGEDKTDVLRTAAAVDQMSAHITATVIVATARERQLQLEMPQDVVETHGAGVSATLGGIPVRVGTPDFVCKTVPWPEWAREFLKTVGEQGGSGVFVAKGDRVMGALHLADQVRLETPRALRLLRRAGIRRMVMLTGDRRDVGEAIGSILGVDEVCAELDPAGKVAAIAQAPSASISIMVGDGVNDAPALASASVGIAMGARGAAAASEAADVVLLVDRFDRLADAMELAKATRRIAVQSVSIGMGLSLVAMMVAALGYLPPVYGAALQELIDVVAIMNALRALRAEPSRPTGRRLAAEEARRWRDQHEKLMPVLDRLSSLGGRVLDMSAAQAGPVLQEIDQLISEKILSHEREDEAVIYPVVAELLGGEDPLAPLSRTHREIAALSRELHRDVVAFTETGSERALRDIQRLLYSLAAILELHFAQEEEMYLAVS</sequence>
<dbReference type="InterPro" id="IPR023298">
    <property type="entry name" value="ATPase_P-typ_TM_dom_sf"/>
</dbReference>
<dbReference type="Pfam" id="PF00702">
    <property type="entry name" value="Hydrolase"/>
    <property type="match status" value="1"/>
</dbReference>
<dbReference type="Pfam" id="PF01814">
    <property type="entry name" value="Hemerythrin"/>
    <property type="match status" value="1"/>
</dbReference>
<dbReference type="InterPro" id="IPR051014">
    <property type="entry name" value="Cation_Transport_ATPase_IB"/>
</dbReference>
<keyword evidence="6 10" id="KW-1133">Transmembrane helix</keyword>
<evidence type="ECO:0000256" key="10">
    <source>
        <dbReference type="RuleBase" id="RU362081"/>
    </source>
</evidence>
<feature type="domain" description="P-type ATPase A" evidence="11">
    <location>
        <begin position="115"/>
        <end position="214"/>
    </location>
</feature>
<dbReference type="InterPro" id="IPR023214">
    <property type="entry name" value="HAD_sf"/>
</dbReference>
<protein>
    <recommendedName>
        <fullName evidence="8">P-type Zn(2+) transporter</fullName>
        <ecNumber evidence="8">7.2.2.12</ecNumber>
    </recommendedName>
</protein>
<feature type="domain" description="Hemerythrin-like" evidence="12">
    <location>
        <begin position="626"/>
        <end position="756"/>
    </location>
</feature>
<comment type="caution">
    <text evidence="13">The sequence shown here is derived from an EMBL/GenBank/DDBJ whole genome shotgun (WGS) entry which is preliminary data.</text>
</comment>
<organism evidence="13 14">
    <name type="scientific">Achromobacter aloeverae</name>
    <dbReference type="NCBI Taxonomy" id="1750518"/>
    <lineage>
        <taxon>Bacteria</taxon>
        <taxon>Pseudomonadati</taxon>
        <taxon>Pseudomonadota</taxon>
        <taxon>Betaproteobacteria</taxon>
        <taxon>Burkholderiales</taxon>
        <taxon>Alcaligenaceae</taxon>
        <taxon>Achromobacter</taxon>
    </lineage>
</organism>
<evidence type="ECO:0000256" key="9">
    <source>
        <dbReference type="ARBA" id="ARBA00047308"/>
    </source>
</evidence>
<dbReference type="SFLD" id="SFLDF00027">
    <property type="entry name" value="p-type_atpase"/>
    <property type="match status" value="1"/>
</dbReference>
<dbReference type="SFLD" id="SFLDG00002">
    <property type="entry name" value="C1.7:_P-type_atpase_like"/>
    <property type="match status" value="1"/>
</dbReference>
<dbReference type="Gene3D" id="2.70.150.10">
    <property type="entry name" value="Calcium-transporting ATPase, cytoplasmic transduction domain A"/>
    <property type="match status" value="1"/>
</dbReference>
<keyword evidence="10" id="KW-1003">Cell membrane</keyword>
<evidence type="ECO:0000256" key="8">
    <source>
        <dbReference type="ARBA" id="ARBA00039097"/>
    </source>
</evidence>